<evidence type="ECO:0000256" key="3">
    <source>
        <dbReference type="RuleBase" id="RU362042"/>
    </source>
</evidence>
<dbReference type="AlphaFoldDB" id="A0A154WG33"/>
<sequence>MRVLGTSLEPRIHNGATVDALIGEDCAFRTTKGNILLFVSGAQSIPLAKVVAAEPGDRWSVGADGGIIVNDEPLRNSAGAPYRLTADRSALLRLYQTEYAGVIPEGTYLLMGERPDGSLDSSQLGLVHRKDVIGKIERVHE</sequence>
<evidence type="ECO:0000256" key="1">
    <source>
        <dbReference type="ARBA" id="ARBA00019232"/>
    </source>
</evidence>
<dbReference type="SUPFAM" id="SSF51306">
    <property type="entry name" value="LexA/Signal peptidase"/>
    <property type="match status" value="1"/>
</dbReference>
<dbReference type="GO" id="GO:0009003">
    <property type="term" value="F:signal peptidase activity"/>
    <property type="evidence" value="ECO:0007669"/>
    <property type="project" value="UniProtKB-EC"/>
</dbReference>
<organism evidence="5 6">
    <name type="scientific">Oceanibaculum pacificum</name>
    <dbReference type="NCBI Taxonomy" id="580166"/>
    <lineage>
        <taxon>Bacteria</taxon>
        <taxon>Pseudomonadati</taxon>
        <taxon>Pseudomonadota</taxon>
        <taxon>Alphaproteobacteria</taxon>
        <taxon>Rhodospirillales</taxon>
        <taxon>Oceanibaculaceae</taxon>
        <taxon>Oceanibaculum</taxon>
    </lineage>
</organism>
<dbReference type="GO" id="GO:0004252">
    <property type="term" value="F:serine-type endopeptidase activity"/>
    <property type="evidence" value="ECO:0007669"/>
    <property type="project" value="InterPro"/>
</dbReference>
<dbReference type="InterPro" id="IPR000223">
    <property type="entry name" value="Pept_S26A_signal_pept_1"/>
</dbReference>
<evidence type="ECO:0000259" key="4">
    <source>
        <dbReference type="Pfam" id="PF10502"/>
    </source>
</evidence>
<dbReference type="InterPro" id="IPR019533">
    <property type="entry name" value="Peptidase_S26"/>
</dbReference>
<dbReference type="Pfam" id="PF10502">
    <property type="entry name" value="Peptidase_S26"/>
    <property type="match status" value="1"/>
</dbReference>
<dbReference type="NCBIfam" id="TIGR02227">
    <property type="entry name" value="sigpep_I_bact"/>
    <property type="match status" value="1"/>
</dbReference>
<dbReference type="Proteomes" id="UP000076400">
    <property type="component" value="Unassembled WGS sequence"/>
</dbReference>
<dbReference type="STRING" id="580166.AUP43_04725"/>
<evidence type="ECO:0000313" key="5">
    <source>
        <dbReference type="EMBL" id="KZD12459.1"/>
    </source>
</evidence>
<comment type="subcellular location">
    <subcellularLocation>
        <location evidence="3">Membrane</location>
        <topology evidence="3">Single-pass type II membrane protein</topology>
    </subcellularLocation>
</comment>
<comment type="catalytic activity">
    <reaction evidence="3">
        <text>Cleavage of hydrophobic, N-terminal signal or leader sequences from secreted and periplasmic proteins.</text>
        <dbReference type="EC" id="3.4.21.89"/>
    </reaction>
</comment>
<comment type="caution">
    <text evidence="5">The sequence shown here is derived from an EMBL/GenBank/DDBJ whole genome shotgun (WGS) entry which is preliminary data.</text>
</comment>
<keyword evidence="6" id="KW-1185">Reference proteome</keyword>
<feature type="active site" evidence="2">
    <location>
        <position position="7"/>
    </location>
</feature>
<dbReference type="GO" id="GO:0016020">
    <property type="term" value="C:membrane"/>
    <property type="evidence" value="ECO:0007669"/>
    <property type="project" value="UniProtKB-SubCell"/>
</dbReference>
<dbReference type="Gene3D" id="2.10.109.10">
    <property type="entry name" value="Umud Fragment, subunit A"/>
    <property type="match status" value="1"/>
</dbReference>
<evidence type="ECO:0000256" key="2">
    <source>
        <dbReference type="PIRSR" id="PIRSR600223-1"/>
    </source>
</evidence>
<dbReference type="InterPro" id="IPR036286">
    <property type="entry name" value="LexA/Signal_pep-like_sf"/>
</dbReference>
<dbReference type="EC" id="3.4.21.89" evidence="3"/>
<feature type="domain" description="Peptidase S26" evidence="4">
    <location>
        <begin position="2"/>
        <end position="137"/>
    </location>
</feature>
<accession>A0A154WG33</accession>
<gene>
    <name evidence="5" type="ORF">AUP43_04725</name>
</gene>
<dbReference type="EMBL" id="LPXN01000024">
    <property type="protein sequence ID" value="KZD12459.1"/>
    <property type="molecule type" value="Genomic_DNA"/>
</dbReference>
<keyword evidence="3" id="KW-0645">Protease</keyword>
<dbReference type="GO" id="GO:0006465">
    <property type="term" value="P:signal peptide processing"/>
    <property type="evidence" value="ECO:0007669"/>
    <property type="project" value="InterPro"/>
</dbReference>
<feature type="active site" evidence="2">
    <location>
        <position position="49"/>
    </location>
</feature>
<reference evidence="5 6" key="1">
    <citation type="submission" date="2015-12" db="EMBL/GenBank/DDBJ databases">
        <title>Genome sequence of Oceanibaculum pacificum MCCC 1A02656.</title>
        <authorList>
            <person name="Lu L."/>
            <person name="Lai Q."/>
            <person name="Shao Z."/>
            <person name="Qian P."/>
        </authorList>
    </citation>
    <scope>NUCLEOTIDE SEQUENCE [LARGE SCALE GENOMIC DNA]</scope>
    <source>
        <strain evidence="5 6">MCCC 1A02656</strain>
    </source>
</reference>
<evidence type="ECO:0000313" key="6">
    <source>
        <dbReference type="Proteomes" id="UP000076400"/>
    </source>
</evidence>
<proteinExistence type="inferred from homology"/>
<keyword evidence="3" id="KW-0378">Hydrolase</keyword>
<name>A0A154WG33_9PROT</name>
<protein>
    <recommendedName>
        <fullName evidence="1 3">Signal peptidase I</fullName>
        <ecNumber evidence="3">3.4.21.89</ecNumber>
    </recommendedName>
</protein>
<comment type="similarity">
    <text evidence="3">Belongs to the peptidase S26 family.</text>
</comment>